<comment type="caution">
    <text evidence="2">The sequence shown here is derived from an EMBL/GenBank/DDBJ whole genome shotgun (WGS) entry which is preliminary data.</text>
</comment>
<dbReference type="Pfam" id="PF08241">
    <property type="entry name" value="Methyltransf_11"/>
    <property type="match status" value="1"/>
</dbReference>
<dbReference type="InterPro" id="IPR052939">
    <property type="entry name" value="23S_rRNA_MeTrnsfrase_RlmA"/>
</dbReference>
<dbReference type="InterPro" id="IPR029063">
    <property type="entry name" value="SAM-dependent_MTases_sf"/>
</dbReference>
<dbReference type="InterPro" id="IPR013216">
    <property type="entry name" value="Methyltransf_11"/>
</dbReference>
<keyword evidence="3" id="KW-1185">Reference proteome</keyword>
<reference evidence="3" key="1">
    <citation type="journal article" date="2019" name="Int. J. Syst. Evol. Microbiol.">
        <title>The Global Catalogue of Microorganisms (GCM) 10K type strain sequencing project: providing services to taxonomists for standard genome sequencing and annotation.</title>
        <authorList>
            <consortium name="The Broad Institute Genomics Platform"/>
            <consortium name="The Broad Institute Genome Sequencing Center for Infectious Disease"/>
            <person name="Wu L."/>
            <person name="Ma J."/>
        </authorList>
    </citation>
    <scope>NUCLEOTIDE SEQUENCE [LARGE SCALE GENOMIC DNA]</scope>
    <source>
        <strain evidence="3">JCM 15900</strain>
    </source>
</reference>
<name>A0ABP5I9Y0_9MICO</name>
<keyword evidence="2" id="KW-0808">Transferase</keyword>
<proteinExistence type="predicted"/>
<dbReference type="Proteomes" id="UP001500984">
    <property type="component" value="Unassembled WGS sequence"/>
</dbReference>
<keyword evidence="2" id="KW-0489">Methyltransferase</keyword>
<evidence type="ECO:0000313" key="2">
    <source>
        <dbReference type="EMBL" id="GAA2094475.1"/>
    </source>
</evidence>
<dbReference type="SUPFAM" id="SSF53335">
    <property type="entry name" value="S-adenosyl-L-methionine-dependent methyltransferases"/>
    <property type="match status" value="1"/>
</dbReference>
<dbReference type="GO" id="GO:0032259">
    <property type="term" value="P:methylation"/>
    <property type="evidence" value="ECO:0007669"/>
    <property type="project" value="UniProtKB-KW"/>
</dbReference>
<dbReference type="Gene3D" id="3.40.50.150">
    <property type="entry name" value="Vaccinia Virus protein VP39"/>
    <property type="match status" value="1"/>
</dbReference>
<gene>
    <name evidence="2" type="ORF">GCM10009823_13510</name>
</gene>
<dbReference type="GO" id="GO:0008168">
    <property type="term" value="F:methyltransferase activity"/>
    <property type="evidence" value="ECO:0007669"/>
    <property type="project" value="UniProtKB-KW"/>
</dbReference>
<sequence>MTHTSDTAAREFAVRLRAAHAGTAMHGWDFSVLDGRLAADDPPWDFEAQCARVLAEASAAVDLGTGGGERLIRLLREVGESGGAGRDGPRKVSATEAWPPNLPRARTALEPWGVTVYDYDADRGDRLPFPDASVDLVMCRHESFDIAEIARVLRRGGLFLNQQVDGRDAQELRDWFGGEPQAPHVRLANAETEAEAAGLRVTHADEWAGTMEFSDAEALVTYMALVPWDVPGFEVDPHLSTLAQLDAERPIRVTQRRFRCCARRP</sequence>
<organism evidence="2 3">
    <name type="scientific">Brevibacterium salitolerans</name>
    <dbReference type="NCBI Taxonomy" id="1403566"/>
    <lineage>
        <taxon>Bacteria</taxon>
        <taxon>Bacillati</taxon>
        <taxon>Actinomycetota</taxon>
        <taxon>Actinomycetes</taxon>
        <taxon>Micrococcales</taxon>
        <taxon>Brevibacteriaceae</taxon>
        <taxon>Brevibacterium</taxon>
    </lineage>
</organism>
<feature type="domain" description="Methyltransferase type 11" evidence="1">
    <location>
        <begin position="62"/>
        <end position="160"/>
    </location>
</feature>
<protein>
    <submittedName>
        <fullName evidence="2">Class I SAM-dependent methyltransferase</fullName>
    </submittedName>
</protein>
<evidence type="ECO:0000259" key="1">
    <source>
        <dbReference type="Pfam" id="PF08241"/>
    </source>
</evidence>
<dbReference type="PANTHER" id="PTHR43460:SF1">
    <property type="entry name" value="METHYLTRANSFERASE TYPE 11 DOMAIN-CONTAINING PROTEIN"/>
    <property type="match status" value="1"/>
</dbReference>
<dbReference type="PANTHER" id="PTHR43460">
    <property type="entry name" value="METHYLTRANSFERASE"/>
    <property type="match status" value="1"/>
</dbReference>
<accession>A0ABP5I9Y0</accession>
<dbReference type="EMBL" id="BAAAPZ010000004">
    <property type="protein sequence ID" value="GAA2094475.1"/>
    <property type="molecule type" value="Genomic_DNA"/>
</dbReference>
<evidence type="ECO:0000313" key="3">
    <source>
        <dbReference type="Proteomes" id="UP001500984"/>
    </source>
</evidence>
<dbReference type="RefSeq" id="WP_344336480.1">
    <property type="nucleotide sequence ID" value="NZ_BAAAPZ010000004.1"/>
</dbReference>